<organism evidence="1">
    <name type="scientific">termite gut metagenome</name>
    <dbReference type="NCBI Taxonomy" id="433724"/>
    <lineage>
        <taxon>unclassified sequences</taxon>
        <taxon>metagenomes</taxon>
        <taxon>organismal metagenomes</taxon>
    </lineage>
</organism>
<evidence type="ECO:0000313" key="1">
    <source>
        <dbReference type="EMBL" id="KAA6335614.1"/>
    </source>
</evidence>
<sequence>QADEVEEILFRNGENGGLTITPKLVEELEKTNDLLEALIQVLNGSPVPEPGLGAPSALQTALKAAITGKQLGDYSNIEDKTILH</sequence>
<feature type="non-terminal residue" evidence="1">
    <location>
        <position position="1"/>
    </location>
</feature>
<dbReference type="AlphaFoldDB" id="A0A5J4RPR9"/>
<accession>A0A5J4RPR9</accession>
<name>A0A5J4RPR9_9ZZZZ</name>
<dbReference type="EMBL" id="SNRY01000876">
    <property type="protein sequence ID" value="KAA6335614.1"/>
    <property type="molecule type" value="Genomic_DNA"/>
</dbReference>
<reference evidence="1" key="1">
    <citation type="submission" date="2019-03" db="EMBL/GenBank/DDBJ databases">
        <title>Single cell metagenomics reveals metabolic interactions within the superorganism composed of flagellate Streblomastix strix and complex community of Bacteroidetes bacteria on its surface.</title>
        <authorList>
            <person name="Treitli S.C."/>
            <person name="Kolisko M."/>
            <person name="Husnik F."/>
            <person name="Keeling P."/>
            <person name="Hampl V."/>
        </authorList>
    </citation>
    <scope>NUCLEOTIDE SEQUENCE</scope>
    <source>
        <strain evidence="1">STM</strain>
    </source>
</reference>
<protein>
    <submittedName>
        <fullName evidence="1">Uncharacterized protein</fullName>
    </submittedName>
</protein>
<gene>
    <name evidence="1" type="ORF">EZS27_016181</name>
</gene>
<proteinExistence type="predicted"/>
<comment type="caution">
    <text evidence="1">The sequence shown here is derived from an EMBL/GenBank/DDBJ whole genome shotgun (WGS) entry which is preliminary data.</text>
</comment>